<evidence type="ECO:0000313" key="1">
    <source>
        <dbReference type="EMBL" id="SVA78138.1"/>
    </source>
</evidence>
<reference evidence="1" key="1">
    <citation type="submission" date="2018-05" db="EMBL/GenBank/DDBJ databases">
        <authorList>
            <person name="Lanie J.A."/>
            <person name="Ng W.-L."/>
            <person name="Kazmierczak K.M."/>
            <person name="Andrzejewski T.M."/>
            <person name="Davidsen T.M."/>
            <person name="Wayne K.J."/>
            <person name="Tettelin H."/>
            <person name="Glass J.I."/>
            <person name="Rusch D."/>
            <person name="Podicherti R."/>
            <person name="Tsui H.-C.T."/>
            <person name="Winkler M.E."/>
        </authorList>
    </citation>
    <scope>NUCLEOTIDE SEQUENCE</scope>
</reference>
<organism evidence="1">
    <name type="scientific">marine metagenome</name>
    <dbReference type="NCBI Taxonomy" id="408172"/>
    <lineage>
        <taxon>unclassified sequences</taxon>
        <taxon>metagenomes</taxon>
        <taxon>ecological metagenomes</taxon>
    </lineage>
</organism>
<dbReference type="Gene3D" id="3.40.630.10">
    <property type="entry name" value="Zn peptidases"/>
    <property type="match status" value="1"/>
</dbReference>
<dbReference type="AlphaFoldDB" id="A0A381YM41"/>
<sequence length="116" mass="13140">MFKNRLSVLAIFLTFILFFVQHFTTQPPTPKGVDTPENEFSAVRAHNMLKSLLRENKPHPVGSDLNKIIKERLKKELDKLGIEHQEQKTWACASRFAGCAEVENLIGIIPGKTDLP</sequence>
<proteinExistence type="predicted"/>
<name>A0A381YM41_9ZZZZ</name>
<dbReference type="EMBL" id="UINC01018573">
    <property type="protein sequence ID" value="SVA78138.1"/>
    <property type="molecule type" value="Genomic_DNA"/>
</dbReference>
<evidence type="ECO:0008006" key="2">
    <source>
        <dbReference type="Google" id="ProtNLM"/>
    </source>
</evidence>
<protein>
    <recommendedName>
        <fullName evidence="2">Peptidase M28 domain-containing protein</fullName>
    </recommendedName>
</protein>
<feature type="non-terminal residue" evidence="1">
    <location>
        <position position="116"/>
    </location>
</feature>
<gene>
    <name evidence="1" type="ORF">METZ01_LOCUS130992</name>
</gene>
<accession>A0A381YM41</accession>